<organism evidence="3 4">
    <name type="scientific">Hydrogenophaga defluvii</name>
    <dbReference type="NCBI Taxonomy" id="249410"/>
    <lineage>
        <taxon>Bacteria</taxon>
        <taxon>Pseudomonadati</taxon>
        <taxon>Pseudomonadota</taxon>
        <taxon>Betaproteobacteria</taxon>
        <taxon>Burkholderiales</taxon>
        <taxon>Comamonadaceae</taxon>
        <taxon>Hydrogenophaga</taxon>
    </lineage>
</organism>
<dbReference type="PANTHER" id="PTHR35601">
    <property type="entry name" value="TOXIN RELE"/>
    <property type="match status" value="1"/>
</dbReference>
<proteinExistence type="inferred from homology"/>
<evidence type="ECO:0000313" key="3">
    <source>
        <dbReference type="EMBL" id="MFC7461975.1"/>
    </source>
</evidence>
<dbReference type="PANTHER" id="PTHR35601:SF1">
    <property type="entry name" value="TOXIN RELE"/>
    <property type="match status" value="1"/>
</dbReference>
<dbReference type="InterPro" id="IPR035093">
    <property type="entry name" value="RelE/ParE_toxin_dom_sf"/>
</dbReference>
<name>A0ABW2SFQ8_9BURK</name>
<evidence type="ECO:0000256" key="2">
    <source>
        <dbReference type="ARBA" id="ARBA00022649"/>
    </source>
</evidence>
<dbReference type="Proteomes" id="UP001596457">
    <property type="component" value="Unassembled WGS sequence"/>
</dbReference>
<dbReference type="Pfam" id="PF05016">
    <property type="entry name" value="ParE_toxin"/>
    <property type="match status" value="1"/>
</dbReference>
<gene>
    <name evidence="3" type="ORF">ACFQU0_16220</name>
</gene>
<evidence type="ECO:0000313" key="4">
    <source>
        <dbReference type="Proteomes" id="UP001596457"/>
    </source>
</evidence>
<dbReference type="SUPFAM" id="SSF143011">
    <property type="entry name" value="RelE-like"/>
    <property type="match status" value="1"/>
</dbReference>
<dbReference type="EMBL" id="JBHTBZ010000049">
    <property type="protein sequence ID" value="MFC7461975.1"/>
    <property type="molecule type" value="Genomic_DNA"/>
</dbReference>
<reference evidence="4" key="1">
    <citation type="journal article" date="2019" name="Int. J. Syst. Evol. Microbiol.">
        <title>The Global Catalogue of Microorganisms (GCM) 10K type strain sequencing project: providing services to taxonomists for standard genome sequencing and annotation.</title>
        <authorList>
            <consortium name="The Broad Institute Genomics Platform"/>
            <consortium name="The Broad Institute Genome Sequencing Center for Infectious Disease"/>
            <person name="Wu L."/>
            <person name="Ma J."/>
        </authorList>
    </citation>
    <scope>NUCLEOTIDE SEQUENCE [LARGE SCALE GENOMIC DNA]</scope>
    <source>
        <strain evidence="4">CCUG 53903</strain>
    </source>
</reference>
<evidence type="ECO:0000256" key="1">
    <source>
        <dbReference type="ARBA" id="ARBA00006226"/>
    </source>
</evidence>
<accession>A0ABW2SFQ8</accession>
<keyword evidence="2" id="KW-1277">Toxin-antitoxin system</keyword>
<dbReference type="InterPro" id="IPR007712">
    <property type="entry name" value="RelE/ParE_toxin"/>
</dbReference>
<sequence>MPSEPPQPARKHKYRLQFVPSAWAEWQKLDGSVKEPLRKLLKKRLDNPHVPGAALHGALAGHYKIKLNKQGYRLVYGVQDDVLIVMVMAVDKREDSVVYQSAMARVTEKMATLVHAVLQRPQP</sequence>
<dbReference type="Gene3D" id="3.30.2310.20">
    <property type="entry name" value="RelE-like"/>
    <property type="match status" value="1"/>
</dbReference>
<keyword evidence="4" id="KW-1185">Reference proteome</keyword>
<dbReference type="RefSeq" id="WP_382202608.1">
    <property type="nucleotide sequence ID" value="NZ_JBHTBZ010000049.1"/>
</dbReference>
<comment type="caution">
    <text evidence="3">The sequence shown here is derived from an EMBL/GenBank/DDBJ whole genome shotgun (WGS) entry which is preliminary data.</text>
</comment>
<protein>
    <submittedName>
        <fullName evidence="3">Type II toxin-antitoxin system RelE/ParE family toxin</fullName>
    </submittedName>
</protein>
<comment type="similarity">
    <text evidence="1">Belongs to the RelE toxin family.</text>
</comment>